<dbReference type="EMBL" id="MU267685">
    <property type="protein sequence ID" value="KAH7911231.1"/>
    <property type="molecule type" value="Genomic_DNA"/>
</dbReference>
<name>A0ACB8ADD8_9AGAM</name>
<sequence>MSNAVVTALRLQMVKYFKMSGMAVLAYDYCINFDMEVRLTWNRPWRFVRVLFVLARYLPFLEVPIDLYYSLAPKSTATCLPLYQVAAWLNIIGTLAAECFLLIRTWLLWGRNRNVLIGLIALAVACIAGTGVVGDIALKSMRYNPPPLSTSGCYQTYTQAVHVSVWNYALLALFELVVLLLTIYQTLHHIRQTRSFVIVRNGIFYVLCILAMAVINIIVFTSLPVCPPRAIRYLPSLTTGVCQPISALP</sequence>
<comment type="caution">
    <text evidence="1">The sequence shown here is derived from an EMBL/GenBank/DDBJ whole genome shotgun (WGS) entry which is preliminary data.</text>
</comment>
<keyword evidence="2" id="KW-1185">Reference proteome</keyword>
<evidence type="ECO:0000313" key="2">
    <source>
        <dbReference type="Proteomes" id="UP000790377"/>
    </source>
</evidence>
<protein>
    <submittedName>
        <fullName evidence="1">Uncharacterized protein</fullName>
    </submittedName>
</protein>
<accession>A0ACB8ADD8</accession>
<gene>
    <name evidence="1" type="ORF">BJ138DRAFT_948223</name>
</gene>
<organism evidence="1 2">
    <name type="scientific">Hygrophoropsis aurantiaca</name>
    <dbReference type="NCBI Taxonomy" id="72124"/>
    <lineage>
        <taxon>Eukaryota</taxon>
        <taxon>Fungi</taxon>
        <taxon>Dikarya</taxon>
        <taxon>Basidiomycota</taxon>
        <taxon>Agaricomycotina</taxon>
        <taxon>Agaricomycetes</taxon>
        <taxon>Agaricomycetidae</taxon>
        <taxon>Boletales</taxon>
        <taxon>Coniophorineae</taxon>
        <taxon>Hygrophoropsidaceae</taxon>
        <taxon>Hygrophoropsis</taxon>
    </lineage>
</organism>
<dbReference type="Proteomes" id="UP000790377">
    <property type="component" value="Unassembled WGS sequence"/>
</dbReference>
<evidence type="ECO:0000313" key="1">
    <source>
        <dbReference type="EMBL" id="KAH7911231.1"/>
    </source>
</evidence>
<proteinExistence type="predicted"/>
<reference evidence="1" key="1">
    <citation type="journal article" date="2021" name="New Phytol.">
        <title>Evolutionary innovations through gain and loss of genes in the ectomycorrhizal Boletales.</title>
        <authorList>
            <person name="Wu G."/>
            <person name="Miyauchi S."/>
            <person name="Morin E."/>
            <person name="Kuo A."/>
            <person name="Drula E."/>
            <person name="Varga T."/>
            <person name="Kohler A."/>
            <person name="Feng B."/>
            <person name="Cao Y."/>
            <person name="Lipzen A."/>
            <person name="Daum C."/>
            <person name="Hundley H."/>
            <person name="Pangilinan J."/>
            <person name="Johnson J."/>
            <person name="Barry K."/>
            <person name="LaButti K."/>
            <person name="Ng V."/>
            <person name="Ahrendt S."/>
            <person name="Min B."/>
            <person name="Choi I.G."/>
            <person name="Park H."/>
            <person name="Plett J.M."/>
            <person name="Magnuson J."/>
            <person name="Spatafora J.W."/>
            <person name="Nagy L.G."/>
            <person name="Henrissat B."/>
            <person name="Grigoriev I.V."/>
            <person name="Yang Z.L."/>
            <person name="Xu J."/>
            <person name="Martin F.M."/>
        </authorList>
    </citation>
    <scope>NUCLEOTIDE SEQUENCE</scope>
    <source>
        <strain evidence="1">ATCC 28755</strain>
    </source>
</reference>